<feature type="transmembrane region" description="Helical" evidence="8">
    <location>
        <begin position="771"/>
        <end position="792"/>
    </location>
</feature>
<keyword evidence="7 8" id="KW-0472">Membrane</keyword>
<feature type="transmembrane region" description="Helical" evidence="8">
    <location>
        <begin position="629"/>
        <end position="654"/>
    </location>
</feature>
<keyword evidence="4" id="KW-0067">ATP-binding</keyword>
<evidence type="ECO:0000313" key="10">
    <source>
        <dbReference type="EMBL" id="NNV55809.1"/>
    </source>
</evidence>
<dbReference type="InterPro" id="IPR023214">
    <property type="entry name" value="HAD_sf"/>
</dbReference>
<proteinExistence type="predicted"/>
<dbReference type="AlphaFoldDB" id="A0A8J8FIQ9"/>
<dbReference type="GO" id="GO:0016020">
    <property type="term" value="C:membrane"/>
    <property type="evidence" value="ECO:0007669"/>
    <property type="project" value="UniProtKB-SubCell"/>
</dbReference>
<dbReference type="InterPro" id="IPR059000">
    <property type="entry name" value="ATPase_P-type_domA"/>
</dbReference>
<dbReference type="Proteomes" id="UP000598971">
    <property type="component" value="Unassembled WGS sequence"/>
</dbReference>
<dbReference type="Pfam" id="PF00122">
    <property type="entry name" value="E1-E2_ATPase"/>
    <property type="match status" value="1"/>
</dbReference>
<feature type="transmembrane region" description="Helical" evidence="8">
    <location>
        <begin position="223"/>
        <end position="240"/>
    </location>
</feature>
<keyword evidence="3" id="KW-0547">Nucleotide-binding</keyword>
<comment type="caution">
    <text evidence="10">The sequence shown here is derived from an EMBL/GenBank/DDBJ whole genome shotgun (WGS) entry which is preliminary data.</text>
</comment>
<dbReference type="SUPFAM" id="SSF56784">
    <property type="entry name" value="HAD-like"/>
    <property type="match status" value="1"/>
</dbReference>
<dbReference type="Pfam" id="PF00689">
    <property type="entry name" value="Cation_ATPase_C"/>
    <property type="match status" value="1"/>
</dbReference>
<feature type="transmembrane region" description="Helical" evidence="8">
    <location>
        <begin position="660"/>
        <end position="678"/>
    </location>
</feature>
<dbReference type="Gene3D" id="3.40.50.1000">
    <property type="entry name" value="HAD superfamily/HAD-like"/>
    <property type="match status" value="2"/>
</dbReference>
<evidence type="ECO:0000256" key="5">
    <source>
        <dbReference type="ARBA" id="ARBA00022967"/>
    </source>
</evidence>
<dbReference type="Pfam" id="PF00690">
    <property type="entry name" value="Cation_ATPase_N"/>
    <property type="match status" value="1"/>
</dbReference>
<accession>A0A8J8FIQ9</accession>
<feature type="transmembrane region" description="Helical" evidence="8">
    <location>
        <begin position="804"/>
        <end position="824"/>
    </location>
</feature>
<protein>
    <submittedName>
        <fullName evidence="10">HAD-IC family P-type ATPase</fullName>
    </submittedName>
</protein>
<feature type="domain" description="Cation-transporting P-type ATPase N-terminal" evidence="9">
    <location>
        <begin position="2"/>
        <end position="64"/>
    </location>
</feature>
<evidence type="ECO:0000256" key="7">
    <source>
        <dbReference type="ARBA" id="ARBA00023136"/>
    </source>
</evidence>
<feature type="transmembrane region" description="Helical" evidence="8">
    <location>
        <begin position="40"/>
        <end position="62"/>
    </location>
</feature>
<evidence type="ECO:0000256" key="4">
    <source>
        <dbReference type="ARBA" id="ARBA00022840"/>
    </source>
</evidence>
<dbReference type="InterPro" id="IPR004014">
    <property type="entry name" value="ATPase_P-typ_cation-transptr_N"/>
</dbReference>
<reference evidence="10" key="1">
    <citation type="submission" date="2019-10" db="EMBL/GenBank/DDBJ databases">
        <title>Draft genome sequence of Panacibacter sp. KCS-6.</title>
        <authorList>
            <person name="Yim K.J."/>
        </authorList>
    </citation>
    <scope>NUCLEOTIDE SEQUENCE</scope>
    <source>
        <strain evidence="10">KCS-6</strain>
    </source>
</reference>
<dbReference type="NCBIfam" id="TIGR01494">
    <property type="entry name" value="ATPase_P-type"/>
    <property type="match status" value="2"/>
</dbReference>
<dbReference type="SFLD" id="SFLDG00002">
    <property type="entry name" value="C1.7:_P-type_atpase_like"/>
    <property type="match status" value="1"/>
</dbReference>
<keyword evidence="5" id="KW-1278">Translocase</keyword>
<evidence type="ECO:0000256" key="6">
    <source>
        <dbReference type="ARBA" id="ARBA00022989"/>
    </source>
</evidence>
<dbReference type="InterPro" id="IPR018303">
    <property type="entry name" value="ATPase_P-typ_P_site"/>
</dbReference>
<dbReference type="InterPro" id="IPR023299">
    <property type="entry name" value="ATPase_P-typ_cyto_dom_N"/>
</dbReference>
<dbReference type="Gene3D" id="3.40.1110.10">
    <property type="entry name" value="Calcium-transporting ATPase, cytoplasmic domain N"/>
    <property type="match status" value="2"/>
</dbReference>
<dbReference type="InterPro" id="IPR006068">
    <property type="entry name" value="ATPase_P-typ_cation-transptr_C"/>
</dbReference>
<feature type="transmembrane region" description="Helical" evidence="8">
    <location>
        <begin position="68"/>
        <end position="84"/>
    </location>
</feature>
<sequence>MPTSTISFTGLSNEEVNSSREKFGSNAITSAKEHTILHDILGILKEPMILLLLLAATIYFISGKYGDGIFMLVAIVLIAAISLYQDNKSRNALAALKTLTEPDCKVIRNSEIISIKTEELVPGDLMMIEEGSPVPADGIIKQANDFSVNESILTGESMAVNKSENSEEKAVFQATTVVSGLAICEVTATGNNTRLAAIGKSIEAIKEEDTPLQIQIENFVKKMVVIGVVVFLIVWAINYFNSGSMLDSLLKALTLAMSIIPEEIPVTFTTFMALGAWRLMKMGIIVKQTKTVEALGSATVICTDKTGTITENRMELARFYSLPDNTISKYSDGLNDMEKELIRFAMWSSEPIPFDPMELAIHEAYKQTAPTDERPLYKMVHEYPLSGKPPMMTHVFENASGNRIMAAKGAPEAIIAVCTLDDTQKKNILLAVQTMAAEGFRVLGVGTTTMQGDAYPATQQELTFDFKGLVAFYDPPKKNIAAVFQSFYQAGIKVKIITGDNAATTTTIAKQVGFEGADNHCDGETIMQLEGEALNKKVAATSIFTRMFPEAKLKVINALKDSKEIVAMTGDGVNDGPALKAAHIGIAMGKKGSDLAKRASSLILMDDDLSSMVDAVAMGRKIYTNIKKAIQYVISIHIPIVLTVFLPLALGWVYPNIFTPVHVIFMEMIMGPTCSIIYENEPMESNTMQQAPRPFTTTFFKLKELITSIIQGLGITLGTLGVYQLSVYLQYDENTTRTMVFVTLITANIFLTLVNRSFYYSMVTTARYKNNLILVIIAATIALSAVLLFIPVCSRFFQFEPLQLNQFVICIATGFISVTWYEIVKWIKRNKKA</sequence>
<evidence type="ECO:0000256" key="2">
    <source>
        <dbReference type="ARBA" id="ARBA00022692"/>
    </source>
</evidence>
<dbReference type="SUPFAM" id="SSF81665">
    <property type="entry name" value="Calcium ATPase, transmembrane domain M"/>
    <property type="match status" value="1"/>
</dbReference>
<dbReference type="PRINTS" id="PR00119">
    <property type="entry name" value="CATATPASE"/>
</dbReference>
<keyword evidence="11" id="KW-1185">Reference proteome</keyword>
<dbReference type="PRINTS" id="PR00120">
    <property type="entry name" value="HATPASE"/>
</dbReference>
<evidence type="ECO:0000256" key="3">
    <source>
        <dbReference type="ARBA" id="ARBA00022741"/>
    </source>
</evidence>
<name>A0A8J8FIQ9_9BACT</name>
<organism evidence="10 11">
    <name type="scientific">Limnovirga soli</name>
    <dbReference type="NCBI Taxonomy" id="2656915"/>
    <lineage>
        <taxon>Bacteria</taxon>
        <taxon>Pseudomonadati</taxon>
        <taxon>Bacteroidota</taxon>
        <taxon>Chitinophagia</taxon>
        <taxon>Chitinophagales</taxon>
        <taxon>Chitinophagaceae</taxon>
        <taxon>Limnovirga</taxon>
    </lineage>
</organism>
<feature type="transmembrane region" description="Helical" evidence="8">
    <location>
        <begin position="705"/>
        <end position="726"/>
    </location>
</feature>
<feature type="transmembrane region" description="Helical" evidence="8">
    <location>
        <begin position="252"/>
        <end position="277"/>
    </location>
</feature>
<evidence type="ECO:0000259" key="9">
    <source>
        <dbReference type="SMART" id="SM00831"/>
    </source>
</evidence>
<dbReference type="GO" id="GO:0005524">
    <property type="term" value="F:ATP binding"/>
    <property type="evidence" value="ECO:0007669"/>
    <property type="project" value="UniProtKB-KW"/>
</dbReference>
<dbReference type="Pfam" id="PF00702">
    <property type="entry name" value="Hydrolase"/>
    <property type="match status" value="1"/>
</dbReference>
<keyword evidence="6 8" id="KW-1133">Transmembrane helix</keyword>
<dbReference type="Gene3D" id="1.20.1110.10">
    <property type="entry name" value="Calcium-transporting ATPase, transmembrane domain"/>
    <property type="match status" value="2"/>
</dbReference>
<dbReference type="PROSITE" id="PS00154">
    <property type="entry name" value="ATPASE_E1_E2"/>
    <property type="match status" value="1"/>
</dbReference>
<feature type="transmembrane region" description="Helical" evidence="8">
    <location>
        <begin position="738"/>
        <end position="759"/>
    </location>
</feature>
<dbReference type="SUPFAM" id="SSF81653">
    <property type="entry name" value="Calcium ATPase, transduction domain A"/>
    <property type="match status" value="1"/>
</dbReference>
<dbReference type="SMART" id="SM00831">
    <property type="entry name" value="Cation_ATPase_N"/>
    <property type="match status" value="1"/>
</dbReference>
<dbReference type="InterPro" id="IPR044492">
    <property type="entry name" value="P_typ_ATPase_HD_dom"/>
</dbReference>
<gene>
    <name evidence="10" type="ORF">GD597_10090</name>
</gene>
<dbReference type="EMBL" id="WHPF01000006">
    <property type="protein sequence ID" value="NNV55809.1"/>
    <property type="molecule type" value="Genomic_DNA"/>
</dbReference>
<comment type="subcellular location">
    <subcellularLocation>
        <location evidence="1">Membrane</location>
        <topology evidence="1">Multi-pass membrane protein</topology>
    </subcellularLocation>
</comment>
<dbReference type="SFLD" id="SFLDF00027">
    <property type="entry name" value="p-type_atpase"/>
    <property type="match status" value="1"/>
</dbReference>
<evidence type="ECO:0000313" key="11">
    <source>
        <dbReference type="Proteomes" id="UP000598971"/>
    </source>
</evidence>
<evidence type="ECO:0000256" key="1">
    <source>
        <dbReference type="ARBA" id="ARBA00004141"/>
    </source>
</evidence>
<dbReference type="InterPro" id="IPR023298">
    <property type="entry name" value="ATPase_P-typ_TM_dom_sf"/>
</dbReference>
<dbReference type="InterPro" id="IPR036412">
    <property type="entry name" value="HAD-like_sf"/>
</dbReference>
<keyword evidence="2 8" id="KW-0812">Transmembrane</keyword>
<dbReference type="InterPro" id="IPR008250">
    <property type="entry name" value="ATPase_P-typ_transduc_dom_A_sf"/>
</dbReference>
<dbReference type="SFLD" id="SFLDS00003">
    <property type="entry name" value="Haloacid_Dehalogenase"/>
    <property type="match status" value="1"/>
</dbReference>
<dbReference type="Gene3D" id="2.70.150.10">
    <property type="entry name" value="Calcium-transporting ATPase, cytoplasmic transduction domain A"/>
    <property type="match status" value="1"/>
</dbReference>
<dbReference type="GO" id="GO:0016887">
    <property type="term" value="F:ATP hydrolysis activity"/>
    <property type="evidence" value="ECO:0007669"/>
    <property type="project" value="InterPro"/>
</dbReference>
<evidence type="ECO:0000256" key="8">
    <source>
        <dbReference type="SAM" id="Phobius"/>
    </source>
</evidence>
<dbReference type="InterPro" id="IPR001757">
    <property type="entry name" value="P_typ_ATPase"/>
</dbReference>
<dbReference type="RefSeq" id="WP_171607738.1">
    <property type="nucleotide sequence ID" value="NZ_WHPF01000006.1"/>
</dbReference>
<dbReference type="PANTHER" id="PTHR42861">
    <property type="entry name" value="CALCIUM-TRANSPORTING ATPASE"/>
    <property type="match status" value="1"/>
</dbReference>